<dbReference type="Proteomes" id="UP001157133">
    <property type="component" value="Unassembled WGS sequence"/>
</dbReference>
<evidence type="ECO:0008006" key="3">
    <source>
        <dbReference type="Google" id="ProtNLM"/>
    </source>
</evidence>
<reference evidence="1 2" key="1">
    <citation type="submission" date="2023-03" db="EMBL/GenBank/DDBJ databases">
        <title>Draft genome sequence of Thalassotalea eurytherma JCM 18482T.</title>
        <authorList>
            <person name="Sawabe T."/>
        </authorList>
    </citation>
    <scope>NUCLEOTIDE SEQUENCE [LARGE SCALE GENOMIC DNA]</scope>
    <source>
        <strain evidence="1 2">JCM 18482</strain>
    </source>
</reference>
<accession>A0ABQ6H028</accession>
<gene>
    <name evidence="1" type="ORF">theurythT_09140</name>
</gene>
<dbReference type="RefSeq" id="WP_284206796.1">
    <property type="nucleotide sequence ID" value="NZ_BSSU01000004.1"/>
</dbReference>
<evidence type="ECO:0000313" key="1">
    <source>
        <dbReference type="EMBL" id="GLX81462.1"/>
    </source>
</evidence>
<sequence length="416" mass="45187">MSNYGQDTPIDFYPNTNGTVDIFWQDRGEAASSWNLTTHTSITDASISATINLPSSIEQSGRFLGVSKKESTNTYFLAYSADNDFAVRDSNGNCEQVNGSSDNCNGAFWITGFSTDGFSDFDTLIFGNVDLTVSGVHGETTKGNPGQASTGVLSYHETTDKVVIYAGHKQRWSDDVRHQAVWLGTIDSVGTLDTAMSGWYSSHNFDQRILLASDDFIYTLAHGDAFPRSLQLGQWDITALSHNYTLEYYEIENGSTGSNTTLTDTGTLAELGSGVFAVAFATEDNRDSRDVRLQVISGVTSNTTNIDTDVWLTEYNNLRMAANGIKVASAGDEHIIVAWNAYQGSTPDNSTATGDYVNTTIALYDLTGELVDSMTLDDQLLPTQPFRQSADGNSVIWVTASENAELIIHSIDISAL</sequence>
<organism evidence="1 2">
    <name type="scientific">Thalassotalea eurytherma</name>
    <dbReference type="NCBI Taxonomy" id="1144278"/>
    <lineage>
        <taxon>Bacteria</taxon>
        <taxon>Pseudomonadati</taxon>
        <taxon>Pseudomonadota</taxon>
        <taxon>Gammaproteobacteria</taxon>
        <taxon>Alteromonadales</taxon>
        <taxon>Colwelliaceae</taxon>
        <taxon>Thalassotalea</taxon>
    </lineage>
</organism>
<proteinExistence type="predicted"/>
<dbReference type="EMBL" id="BSSU01000004">
    <property type="protein sequence ID" value="GLX81462.1"/>
    <property type="molecule type" value="Genomic_DNA"/>
</dbReference>
<comment type="caution">
    <text evidence="1">The sequence shown here is derived from an EMBL/GenBank/DDBJ whole genome shotgun (WGS) entry which is preliminary data.</text>
</comment>
<name>A0ABQ6H028_9GAMM</name>
<keyword evidence="2" id="KW-1185">Reference proteome</keyword>
<protein>
    <recommendedName>
        <fullName evidence="3">WD40 repeat domain-containing protein</fullName>
    </recommendedName>
</protein>
<evidence type="ECO:0000313" key="2">
    <source>
        <dbReference type="Proteomes" id="UP001157133"/>
    </source>
</evidence>